<proteinExistence type="predicted"/>
<dbReference type="Proteomes" id="UP000648908">
    <property type="component" value="Unassembled WGS sequence"/>
</dbReference>
<keyword evidence="1" id="KW-0285">Flavoprotein</keyword>
<evidence type="ECO:0000259" key="3">
    <source>
        <dbReference type="PROSITE" id="PS51387"/>
    </source>
</evidence>
<dbReference type="SUPFAM" id="SSF55447">
    <property type="entry name" value="CO dehydrogenase flavoprotein C-terminal domain-like"/>
    <property type="match status" value="1"/>
</dbReference>
<accession>A0A8K0VBT0</accession>
<name>A0A8K0VBT0_9RHOB</name>
<evidence type="ECO:0000313" key="5">
    <source>
        <dbReference type="Proteomes" id="UP000648908"/>
    </source>
</evidence>
<reference evidence="4" key="1">
    <citation type="submission" date="2021-01" db="EMBL/GenBank/DDBJ databases">
        <title>Tabrizicola alba sp. nov. a motile alkaliphilic bacterium isolated from a soda lake.</title>
        <authorList>
            <person name="Szuroczki S."/>
            <person name="Abbaszade G."/>
            <person name="Schumann P."/>
            <person name="Toth E."/>
        </authorList>
    </citation>
    <scope>NUCLEOTIDE SEQUENCE</scope>
    <source>
        <strain evidence="4">DMG-N-6</strain>
    </source>
</reference>
<dbReference type="InterPro" id="IPR005107">
    <property type="entry name" value="CO_DH_flav_C"/>
</dbReference>
<keyword evidence="2" id="KW-0274">FAD</keyword>
<dbReference type="InterPro" id="IPR016167">
    <property type="entry name" value="FAD-bd_PCMH_sub1"/>
</dbReference>
<evidence type="ECO:0000256" key="2">
    <source>
        <dbReference type="ARBA" id="ARBA00022827"/>
    </source>
</evidence>
<dbReference type="InterPro" id="IPR016169">
    <property type="entry name" value="FAD-bd_PCMH_sub2"/>
</dbReference>
<dbReference type="Gene3D" id="3.30.390.50">
    <property type="entry name" value="CO dehydrogenase flavoprotein, C-terminal domain"/>
    <property type="match status" value="1"/>
</dbReference>
<keyword evidence="5" id="KW-1185">Reference proteome</keyword>
<dbReference type="PROSITE" id="PS51387">
    <property type="entry name" value="FAD_PCMH"/>
    <property type="match status" value="1"/>
</dbReference>
<dbReference type="InterPro" id="IPR036318">
    <property type="entry name" value="FAD-bd_PCMH-like_sf"/>
</dbReference>
<dbReference type="InterPro" id="IPR002346">
    <property type="entry name" value="Mopterin_DH_FAD-bd"/>
</dbReference>
<dbReference type="Gene3D" id="3.30.43.10">
    <property type="entry name" value="Uridine Diphospho-n-acetylenolpyruvylglucosamine Reductase, domain 2"/>
    <property type="match status" value="1"/>
</dbReference>
<sequence>MNPFTYRRATTAPEAAAAAALPGHRLLGGGTNLVDLMRKGVEHPETLIDVTGFSQQIELTPGGGLLIGGAVRNSALAAHPQVRRDYPLLSRAVLTGASAQIRNMATVAGNVMQRTRCTYFADPAASRCNKRVPGSGCDAQGGFTRYHAILGGSSACIATHPSDMCVALAALDATLHLLGPDGPRALPLSEFHRLPGDTPHLETELRPGEIITGVELPPPLPAMRSAYRKVRDRASYAFALVSVGACITVENGHFAEIRLAFGGIAHRPWRATRAEAALRSGPATPEAVEAALKLEFAEARPLDGNAFKLPLARRSAAALLAQLIGETA</sequence>
<protein>
    <submittedName>
        <fullName evidence="4">Xanthine dehydrogenase family protein subunit M</fullName>
    </submittedName>
</protein>
<dbReference type="Gene3D" id="3.30.465.10">
    <property type="match status" value="2"/>
</dbReference>
<dbReference type="GO" id="GO:0071949">
    <property type="term" value="F:FAD binding"/>
    <property type="evidence" value="ECO:0007669"/>
    <property type="project" value="InterPro"/>
</dbReference>
<dbReference type="PANTHER" id="PTHR42659">
    <property type="entry name" value="XANTHINE DEHYDROGENASE SUBUNIT C-RELATED"/>
    <property type="match status" value="1"/>
</dbReference>
<evidence type="ECO:0000256" key="1">
    <source>
        <dbReference type="ARBA" id="ARBA00022630"/>
    </source>
</evidence>
<dbReference type="PANTHER" id="PTHR42659:SF1">
    <property type="entry name" value="OXIDOREDUCTASE"/>
    <property type="match status" value="1"/>
</dbReference>
<dbReference type="EMBL" id="JAESVN010000002">
    <property type="protein sequence ID" value="MBL4916859.1"/>
    <property type="molecule type" value="Genomic_DNA"/>
</dbReference>
<dbReference type="InterPro" id="IPR036683">
    <property type="entry name" value="CO_DH_flav_C_dom_sf"/>
</dbReference>
<dbReference type="GO" id="GO:0016491">
    <property type="term" value="F:oxidoreductase activity"/>
    <property type="evidence" value="ECO:0007669"/>
    <property type="project" value="InterPro"/>
</dbReference>
<dbReference type="SUPFAM" id="SSF56176">
    <property type="entry name" value="FAD-binding/transporter-associated domain-like"/>
    <property type="match status" value="1"/>
</dbReference>
<dbReference type="Pfam" id="PF00941">
    <property type="entry name" value="FAD_binding_5"/>
    <property type="match status" value="1"/>
</dbReference>
<organism evidence="4 5">
    <name type="scientific">Szabonella alba</name>
    <dbReference type="NCBI Taxonomy" id="2804194"/>
    <lineage>
        <taxon>Bacteria</taxon>
        <taxon>Pseudomonadati</taxon>
        <taxon>Pseudomonadota</taxon>
        <taxon>Alphaproteobacteria</taxon>
        <taxon>Rhodobacterales</taxon>
        <taxon>Paracoccaceae</taxon>
        <taxon>Szabonella</taxon>
    </lineage>
</organism>
<evidence type="ECO:0000313" key="4">
    <source>
        <dbReference type="EMBL" id="MBL4916859.1"/>
    </source>
</evidence>
<dbReference type="InterPro" id="IPR016166">
    <property type="entry name" value="FAD-bd_PCMH"/>
</dbReference>
<gene>
    <name evidence="4" type="ORF">JL811_06445</name>
</gene>
<dbReference type="AlphaFoldDB" id="A0A8K0VBT0"/>
<dbReference type="InterPro" id="IPR051312">
    <property type="entry name" value="Diverse_Substr_Oxidored"/>
</dbReference>
<dbReference type="RefSeq" id="WP_202687665.1">
    <property type="nucleotide sequence ID" value="NZ_JAESVN010000002.1"/>
</dbReference>
<comment type="caution">
    <text evidence="4">The sequence shown here is derived from an EMBL/GenBank/DDBJ whole genome shotgun (WGS) entry which is preliminary data.</text>
</comment>
<dbReference type="SMART" id="SM01092">
    <property type="entry name" value="CO_deh_flav_C"/>
    <property type="match status" value="1"/>
</dbReference>
<feature type="domain" description="FAD-binding PCMH-type" evidence="3">
    <location>
        <begin position="1"/>
        <end position="221"/>
    </location>
</feature>
<dbReference type="Pfam" id="PF03450">
    <property type="entry name" value="CO_deh_flav_C"/>
    <property type="match status" value="1"/>
</dbReference>